<proteinExistence type="predicted"/>
<evidence type="ECO:0000256" key="3">
    <source>
        <dbReference type="ARBA" id="ARBA00022840"/>
    </source>
</evidence>
<evidence type="ECO:0000313" key="7">
    <source>
        <dbReference type="Proteomes" id="UP000327013"/>
    </source>
</evidence>
<dbReference type="InterPro" id="IPR027417">
    <property type="entry name" value="P-loop_NTPase"/>
</dbReference>
<dbReference type="AlphaFoldDB" id="A0A5N6KR82"/>
<dbReference type="GO" id="GO:0003723">
    <property type="term" value="F:RNA binding"/>
    <property type="evidence" value="ECO:0007669"/>
    <property type="project" value="TreeGrafter"/>
</dbReference>
<dbReference type="CDD" id="cd19530">
    <property type="entry name" value="RecA-like_NVL_r2-like"/>
    <property type="match status" value="1"/>
</dbReference>
<dbReference type="InterPro" id="IPR041569">
    <property type="entry name" value="AAA_lid_3"/>
</dbReference>
<protein>
    <recommendedName>
        <fullName evidence="5">AAA+ ATPase domain-containing protein</fullName>
    </recommendedName>
</protein>
<dbReference type="OrthoDB" id="27435at2759"/>
<dbReference type="InterPro" id="IPR003959">
    <property type="entry name" value="ATPase_AAA_core"/>
</dbReference>
<keyword evidence="3" id="KW-0067">ATP-binding</keyword>
<evidence type="ECO:0000259" key="5">
    <source>
        <dbReference type="SMART" id="SM00382"/>
    </source>
</evidence>
<dbReference type="GO" id="GO:0042254">
    <property type="term" value="P:ribosome biogenesis"/>
    <property type="evidence" value="ECO:0007669"/>
    <property type="project" value="TreeGrafter"/>
</dbReference>
<evidence type="ECO:0000256" key="1">
    <source>
        <dbReference type="ARBA" id="ARBA00022737"/>
    </source>
</evidence>
<dbReference type="SMART" id="SM00382">
    <property type="entry name" value="AAA"/>
    <property type="match status" value="1"/>
</dbReference>
<keyword evidence="2" id="KW-0547">Nucleotide-binding</keyword>
<gene>
    <name evidence="6" type="ORF">FH972_022091</name>
</gene>
<sequence length="603" mass="66146">MVPRTYLRQGLDRDVHQVITRLLERDDAPEVLTVNIVYEHIRRSNSSLKRKGKPLLEDSIEKALSSIQADQEGEDSELDDVPQDDIPISEERDASNAMNRSIMKSMKKRAAQESTPKETAGTPARDVNGDTQSKKRKEATSDTSKERPVKKPRWKEAPSTEPPTHVTLADFGGVENFIEAFKENIRQQILKAQTRNSQLSADIDFAVLAKMTPGFVGADLESLVFKAGAAFIARHLNTLDTMASHETSAEISTTAITPMPDDTSDIDMEGTLVTSRSAHLENVPESVAIFRKLDHFLLSEDQNILDTSSTSAITMADFLAALPDVQPSAKREGFATVPETTWANIGALTHVRTQLQECIVEPIKHPQRYEHLGIAAPAGVLLWGPPGCGKTLLAKAVANESKANFISVKGPELLNKYVGESERAVRQVFFRARSSTPCVIFFDELDALVPKRDAALSEASSRVVNTLLTELDGLGGREGIYVIAATNRPDTIDPAMLRPGRLGKHLFVGLPGPEERVEILRTIVASKPVRGAGQLEAMVALARECDKFSGADLTNLVYEAALIAAKSDAKFLELDHMVEARKGVKPSVGQNDLRDYGEWNERL</sequence>
<feature type="compositionally biased region" description="Acidic residues" evidence="4">
    <location>
        <begin position="71"/>
        <end position="83"/>
    </location>
</feature>
<organism evidence="6 7">
    <name type="scientific">Carpinus fangiana</name>
    <dbReference type="NCBI Taxonomy" id="176857"/>
    <lineage>
        <taxon>Eukaryota</taxon>
        <taxon>Viridiplantae</taxon>
        <taxon>Streptophyta</taxon>
        <taxon>Embryophyta</taxon>
        <taxon>Tracheophyta</taxon>
        <taxon>Spermatophyta</taxon>
        <taxon>Magnoliopsida</taxon>
        <taxon>eudicotyledons</taxon>
        <taxon>Gunneridae</taxon>
        <taxon>Pentapetalae</taxon>
        <taxon>rosids</taxon>
        <taxon>fabids</taxon>
        <taxon>Fagales</taxon>
        <taxon>Betulaceae</taxon>
        <taxon>Carpinus</taxon>
    </lineage>
</organism>
<dbReference type="SUPFAM" id="SSF52540">
    <property type="entry name" value="P-loop containing nucleoside triphosphate hydrolases"/>
    <property type="match status" value="1"/>
</dbReference>
<name>A0A5N6KR82_9ROSI</name>
<dbReference type="GO" id="GO:0005524">
    <property type="term" value="F:ATP binding"/>
    <property type="evidence" value="ECO:0007669"/>
    <property type="project" value="UniProtKB-KW"/>
</dbReference>
<dbReference type="FunFam" id="3.40.50.300:FF:000018">
    <property type="entry name" value="Cell division control 48"/>
    <property type="match status" value="1"/>
</dbReference>
<dbReference type="Proteomes" id="UP000327013">
    <property type="component" value="Unassembled WGS sequence"/>
</dbReference>
<dbReference type="PANTHER" id="PTHR23077">
    <property type="entry name" value="AAA-FAMILY ATPASE"/>
    <property type="match status" value="1"/>
</dbReference>
<dbReference type="EMBL" id="VIBQ01000010">
    <property type="protein sequence ID" value="KAB8339155.1"/>
    <property type="molecule type" value="Genomic_DNA"/>
</dbReference>
<keyword evidence="1" id="KW-0677">Repeat</keyword>
<dbReference type="InterPro" id="IPR050168">
    <property type="entry name" value="AAA_ATPase_domain"/>
</dbReference>
<dbReference type="InterPro" id="IPR003593">
    <property type="entry name" value="AAA+_ATPase"/>
</dbReference>
<keyword evidence="7" id="KW-1185">Reference proteome</keyword>
<feature type="region of interest" description="Disordered" evidence="4">
    <location>
        <begin position="66"/>
        <end position="166"/>
    </location>
</feature>
<feature type="compositionally biased region" description="Basic and acidic residues" evidence="4">
    <location>
        <begin position="138"/>
        <end position="158"/>
    </location>
</feature>
<dbReference type="Pfam" id="PF17862">
    <property type="entry name" value="AAA_lid_3"/>
    <property type="match status" value="2"/>
</dbReference>
<evidence type="ECO:0000256" key="2">
    <source>
        <dbReference type="ARBA" id="ARBA00022741"/>
    </source>
</evidence>
<reference evidence="6 7" key="1">
    <citation type="submission" date="2019-06" db="EMBL/GenBank/DDBJ databases">
        <title>A chromosomal-level reference genome of Carpinus fangiana (Coryloideae, Betulaceae).</title>
        <authorList>
            <person name="Yang X."/>
            <person name="Wang Z."/>
            <person name="Zhang L."/>
            <person name="Hao G."/>
            <person name="Liu J."/>
            <person name="Yang Y."/>
        </authorList>
    </citation>
    <scope>NUCLEOTIDE SEQUENCE [LARGE SCALE GENOMIC DNA]</scope>
    <source>
        <strain evidence="6">Cfa_2016G</strain>
        <tissue evidence="6">Leaf</tissue>
    </source>
</reference>
<accession>A0A5N6KR82</accession>
<dbReference type="GO" id="GO:1990275">
    <property type="term" value="F:preribosome binding"/>
    <property type="evidence" value="ECO:0007669"/>
    <property type="project" value="TreeGrafter"/>
</dbReference>
<dbReference type="PANTHER" id="PTHR23077:SF171">
    <property type="entry name" value="NUCLEAR VALOSIN-CONTAINING PROTEIN-LIKE"/>
    <property type="match status" value="1"/>
</dbReference>
<comment type="caution">
    <text evidence="6">The sequence shown here is derived from an EMBL/GenBank/DDBJ whole genome shotgun (WGS) entry which is preliminary data.</text>
</comment>
<feature type="domain" description="AAA+ ATPase" evidence="5">
    <location>
        <begin position="376"/>
        <end position="512"/>
    </location>
</feature>
<dbReference type="Gene3D" id="1.10.8.60">
    <property type="match status" value="2"/>
</dbReference>
<evidence type="ECO:0000313" key="6">
    <source>
        <dbReference type="EMBL" id="KAB8339155.1"/>
    </source>
</evidence>
<dbReference type="GO" id="GO:0005634">
    <property type="term" value="C:nucleus"/>
    <property type="evidence" value="ECO:0007669"/>
    <property type="project" value="TreeGrafter"/>
</dbReference>
<evidence type="ECO:0000256" key="4">
    <source>
        <dbReference type="SAM" id="MobiDB-lite"/>
    </source>
</evidence>
<dbReference type="Pfam" id="PF00004">
    <property type="entry name" value="AAA"/>
    <property type="match status" value="1"/>
</dbReference>
<dbReference type="Gene3D" id="3.40.50.300">
    <property type="entry name" value="P-loop containing nucleotide triphosphate hydrolases"/>
    <property type="match status" value="1"/>
</dbReference>
<dbReference type="GO" id="GO:0016887">
    <property type="term" value="F:ATP hydrolysis activity"/>
    <property type="evidence" value="ECO:0007669"/>
    <property type="project" value="InterPro"/>
</dbReference>